<evidence type="ECO:0008006" key="6">
    <source>
        <dbReference type="Google" id="ProtNLM"/>
    </source>
</evidence>
<name>A0A1B6DLZ1_9HEMI</name>
<feature type="compositionally biased region" description="Basic and acidic residues" evidence="3">
    <location>
        <begin position="422"/>
        <end position="433"/>
    </location>
</feature>
<keyword evidence="2" id="KW-0963">Cytoplasm</keyword>
<feature type="compositionally biased region" description="Basic and acidic residues" evidence="3">
    <location>
        <begin position="562"/>
        <end position="587"/>
    </location>
</feature>
<dbReference type="PANTHER" id="PTHR13142:SF1">
    <property type="entry name" value="INNER CENTROMERE PROTEIN"/>
    <property type="match status" value="1"/>
</dbReference>
<dbReference type="GO" id="GO:0032133">
    <property type="term" value="C:chromosome passenger complex"/>
    <property type="evidence" value="ECO:0007669"/>
    <property type="project" value="TreeGrafter"/>
</dbReference>
<dbReference type="PANTHER" id="PTHR13142">
    <property type="entry name" value="INNER CENTROMERE PROTEIN"/>
    <property type="match status" value="1"/>
</dbReference>
<dbReference type="GO" id="GO:0030496">
    <property type="term" value="C:midbody"/>
    <property type="evidence" value="ECO:0007669"/>
    <property type="project" value="TreeGrafter"/>
</dbReference>
<feature type="region of interest" description="Disordered" evidence="3">
    <location>
        <begin position="413"/>
        <end position="435"/>
    </location>
</feature>
<dbReference type="EMBL" id="GEDC01010604">
    <property type="protein sequence ID" value="JAS26694.1"/>
    <property type="molecule type" value="Transcribed_RNA"/>
</dbReference>
<dbReference type="GO" id="GO:0005737">
    <property type="term" value="C:cytoplasm"/>
    <property type="evidence" value="ECO:0007669"/>
    <property type="project" value="UniProtKB-SubCell"/>
</dbReference>
<evidence type="ECO:0000256" key="1">
    <source>
        <dbReference type="ARBA" id="ARBA00004496"/>
    </source>
</evidence>
<dbReference type="GO" id="GO:0051257">
    <property type="term" value="P:meiotic spindle midzone assembly"/>
    <property type="evidence" value="ECO:0007669"/>
    <property type="project" value="TreeGrafter"/>
</dbReference>
<dbReference type="GO" id="GO:0051310">
    <property type="term" value="P:metaphase chromosome alignment"/>
    <property type="evidence" value="ECO:0007669"/>
    <property type="project" value="TreeGrafter"/>
</dbReference>
<reference evidence="5" key="1">
    <citation type="submission" date="2015-12" db="EMBL/GenBank/DDBJ databases">
        <title>De novo transcriptome assembly of four potential Pierce s Disease insect vectors from Arizona vineyards.</title>
        <authorList>
            <person name="Tassone E.E."/>
        </authorList>
    </citation>
    <scope>NUCLEOTIDE SEQUENCE</scope>
</reference>
<accession>A0A1B6DLZ1</accession>
<organism evidence="5">
    <name type="scientific">Clastoptera arizonana</name>
    <name type="common">Arizona spittle bug</name>
    <dbReference type="NCBI Taxonomy" id="38151"/>
    <lineage>
        <taxon>Eukaryota</taxon>
        <taxon>Metazoa</taxon>
        <taxon>Ecdysozoa</taxon>
        <taxon>Arthropoda</taxon>
        <taxon>Hexapoda</taxon>
        <taxon>Insecta</taxon>
        <taxon>Pterygota</taxon>
        <taxon>Neoptera</taxon>
        <taxon>Paraneoptera</taxon>
        <taxon>Hemiptera</taxon>
        <taxon>Auchenorrhyncha</taxon>
        <taxon>Cercopoidea</taxon>
        <taxon>Clastopteridae</taxon>
        <taxon>Clastoptera</taxon>
    </lineage>
</organism>
<proteinExistence type="predicted"/>
<feature type="region of interest" description="Disordered" evidence="3">
    <location>
        <begin position="549"/>
        <end position="587"/>
    </location>
</feature>
<dbReference type="GO" id="GO:1990385">
    <property type="term" value="C:meiotic spindle midzone"/>
    <property type="evidence" value="ECO:0007669"/>
    <property type="project" value="TreeGrafter"/>
</dbReference>
<feature type="compositionally biased region" description="Low complexity" evidence="3">
    <location>
        <begin position="183"/>
        <end position="197"/>
    </location>
</feature>
<comment type="subcellular location">
    <subcellularLocation>
        <location evidence="1">Cytoplasm</location>
    </subcellularLocation>
</comment>
<evidence type="ECO:0000313" key="5">
    <source>
        <dbReference type="EMBL" id="JAS26694.1"/>
    </source>
</evidence>
<dbReference type="GO" id="GO:0000776">
    <property type="term" value="C:kinetochore"/>
    <property type="evidence" value="ECO:0007669"/>
    <property type="project" value="TreeGrafter"/>
</dbReference>
<feature type="region of interest" description="Disordered" evidence="3">
    <location>
        <begin position="98"/>
        <end position="197"/>
    </location>
</feature>
<evidence type="ECO:0000256" key="3">
    <source>
        <dbReference type="SAM" id="MobiDB-lite"/>
    </source>
</evidence>
<feature type="compositionally biased region" description="Basic and acidic residues" evidence="3">
    <location>
        <begin position="749"/>
        <end position="759"/>
    </location>
</feature>
<feature type="region of interest" description="Disordered" evidence="3">
    <location>
        <begin position="235"/>
        <end position="266"/>
    </location>
</feature>
<evidence type="ECO:0000313" key="4">
    <source>
        <dbReference type="EMBL" id="JAS10448.1"/>
    </source>
</evidence>
<dbReference type="GO" id="GO:0005634">
    <property type="term" value="C:nucleus"/>
    <property type="evidence" value="ECO:0007669"/>
    <property type="project" value="TreeGrafter"/>
</dbReference>
<feature type="region of interest" description="Disordered" evidence="3">
    <location>
        <begin position="605"/>
        <end position="632"/>
    </location>
</feature>
<feature type="compositionally biased region" description="Basic and acidic residues" evidence="3">
    <location>
        <begin position="248"/>
        <end position="265"/>
    </location>
</feature>
<feature type="compositionally biased region" description="Polar residues" evidence="3">
    <location>
        <begin position="720"/>
        <end position="729"/>
    </location>
</feature>
<evidence type="ECO:0000256" key="2">
    <source>
        <dbReference type="ARBA" id="ARBA00022490"/>
    </source>
</evidence>
<dbReference type="AlphaFoldDB" id="A0A1B6DLZ1"/>
<feature type="region of interest" description="Disordered" evidence="3">
    <location>
        <begin position="720"/>
        <end position="771"/>
    </location>
</feature>
<dbReference type="GO" id="GO:0000281">
    <property type="term" value="P:mitotic cytokinesis"/>
    <property type="evidence" value="ECO:0007669"/>
    <property type="project" value="TreeGrafter"/>
</dbReference>
<protein>
    <recommendedName>
        <fullName evidence="6">Inner centromere protein ARK-binding domain-containing protein</fullName>
    </recommendedName>
</protein>
<feature type="compositionally biased region" description="Polar residues" evidence="3">
    <location>
        <begin position="167"/>
        <end position="182"/>
    </location>
</feature>
<gene>
    <name evidence="4" type="ORF">g.20490</name>
    <name evidence="5" type="ORF">g.20491</name>
</gene>
<sequence>MLKILTMEEVNEDLKKWYLNNLSSGFNVISRHFDNRENKLKRLRDFFDPDKIADEVQPKNRNKVLNKKNSMLVSKSTRKTRKTRNKVYQDSVEAPADIDSDASTTTTSTRRSAAQAARMKNKSYLTSTLRDKLRRPSNFNSTAIKKRQTEGFESPKFATKYRRTAKEQSAGNSYFTRNGSIVSSDQNSGKNNDKNSSIIISSSNNNFISNESNKTLEQLNTNPVVVLLPINEHSDSGISEVSSNTHLLRHDQKRDKSPNNEEFSKRTHIKTKTQAVDKNYKNDEIVKQKSNDVEVTEVAVLKVNRTKVINKRHKPITESDVESDKGMETDYLKDNIVNNHSNDEEVTQVVKVNRTKVIKKRHKSITAPDDESDKKMETDNLQDNIAKNQSNNVEVTEVAVLKVNKTRIIKKKPEPITGPDVESDKETETDPTKKAFKNNQSFDIFDAELDVIEKPNLKTDTSEKCKENHCKTFPKSDLVKTRVKEFEEITNNCAGGMVTRTKKRAQAAAAAANTHKGDCLNGFSTEDEYKQNKGSKHICIQKVQSNEDEFKKPNAKQQITAEDAKKKKEQTLKATVDEKRKKREEKFKNAAALREAAEKEKTALALKHEKEKEEKAKHILLEREKAKEEATKKKMIAQQKALEAIERRKQEEAVRLAKLKESEDEHKRLLAIKEKEQEAAEKLLQKRKLEELRAKEAEKKIKIPVLKLHKVALTNATNTIKTPKSNTGKECNYEMTPDRTERPLLQPKNENDYGLDHATSDASSEDEGKPKKRIPQWALAINRSKVLHVQKYIPMSAWTKFMHNNRNPKLEDLFNPSQMPTRKRIRTSSAVWNSPIQL</sequence>
<feature type="compositionally biased region" description="Low complexity" evidence="3">
    <location>
        <begin position="102"/>
        <end position="118"/>
    </location>
</feature>
<feature type="compositionally biased region" description="Polar residues" evidence="3">
    <location>
        <begin position="236"/>
        <end position="246"/>
    </location>
</feature>
<dbReference type="EMBL" id="GEDC01026850">
    <property type="protein sequence ID" value="JAS10448.1"/>
    <property type="molecule type" value="Transcribed_RNA"/>
</dbReference>